<accession>A0A2N5XZS7</accession>
<dbReference type="RefSeq" id="WP_101522209.1">
    <property type="nucleotide sequence ID" value="NZ_PKLZ01000011.1"/>
</dbReference>
<dbReference type="AlphaFoldDB" id="A0A2N5XZS7"/>
<dbReference type="EMBL" id="PKLZ01000011">
    <property type="protein sequence ID" value="PLW81646.1"/>
    <property type="molecule type" value="Genomic_DNA"/>
</dbReference>
<name>A0A2N5XZS7_9GAMM</name>
<dbReference type="PANTHER" id="PTHR43179:SF7">
    <property type="entry name" value="RHAMNOSYLTRANSFERASE WBBL"/>
    <property type="match status" value="1"/>
</dbReference>
<evidence type="ECO:0000259" key="1">
    <source>
        <dbReference type="Pfam" id="PF00535"/>
    </source>
</evidence>
<protein>
    <recommendedName>
        <fullName evidence="1">Glycosyltransferase 2-like domain-containing protein</fullName>
    </recommendedName>
</protein>
<organism evidence="2 3">
    <name type="scientific">Kineobactrum sediminis</name>
    <dbReference type="NCBI Taxonomy" id="1905677"/>
    <lineage>
        <taxon>Bacteria</taxon>
        <taxon>Pseudomonadati</taxon>
        <taxon>Pseudomonadota</taxon>
        <taxon>Gammaproteobacteria</taxon>
        <taxon>Cellvibrionales</taxon>
        <taxon>Halieaceae</taxon>
        <taxon>Kineobactrum</taxon>
    </lineage>
</organism>
<evidence type="ECO:0000313" key="2">
    <source>
        <dbReference type="EMBL" id="PLW81646.1"/>
    </source>
</evidence>
<dbReference type="PANTHER" id="PTHR43179">
    <property type="entry name" value="RHAMNOSYLTRANSFERASE WBBL"/>
    <property type="match status" value="1"/>
</dbReference>
<dbReference type="Proteomes" id="UP000234845">
    <property type="component" value="Unassembled WGS sequence"/>
</dbReference>
<sequence length="301" mass="33606">MKLSVVIVFYNMNRVAMNSLYSLTADYQSRIDVDDYEIIVVDNGSDAPLEEADVIGVAPNVRYIRLTTPPPSPALAINQAISQARGEVIGLMVDGAHILTPGVLASALDMFRARAQPVVFTAQFYLGPGPQPRTLQEGYTPAVEEDLLSRADWRRDGYRLFEIGVPYRLYEDPATRPKLYWFVRMFESNCLFFRKNLFTAVGGCDECFDLPGGGALLPDLCLRLSESAQADVVQLLGEATFHQLHGGVTTNATPEMQRQSWSEYLVQYEKIRGKPFAVCQKDIVYYGTMPNQATRLLMKTG</sequence>
<comment type="caution">
    <text evidence="2">The sequence shown here is derived from an EMBL/GenBank/DDBJ whole genome shotgun (WGS) entry which is preliminary data.</text>
</comment>
<feature type="domain" description="Glycosyltransferase 2-like" evidence="1">
    <location>
        <begin position="4"/>
        <end position="128"/>
    </location>
</feature>
<keyword evidence="3" id="KW-1185">Reference proteome</keyword>
<gene>
    <name evidence="2" type="ORF">CWI75_14345</name>
</gene>
<evidence type="ECO:0000313" key="3">
    <source>
        <dbReference type="Proteomes" id="UP000234845"/>
    </source>
</evidence>
<proteinExistence type="predicted"/>
<dbReference type="InterPro" id="IPR029044">
    <property type="entry name" value="Nucleotide-diphossugar_trans"/>
</dbReference>
<dbReference type="Pfam" id="PF00535">
    <property type="entry name" value="Glycos_transf_2"/>
    <property type="match status" value="1"/>
</dbReference>
<dbReference type="Gene3D" id="3.90.550.10">
    <property type="entry name" value="Spore Coat Polysaccharide Biosynthesis Protein SpsA, Chain A"/>
    <property type="match status" value="1"/>
</dbReference>
<reference evidence="3" key="1">
    <citation type="submission" date="2017-11" db="EMBL/GenBank/DDBJ databases">
        <title>The draft genome sequence of Chromatocurvus sp. F02.</title>
        <authorList>
            <person name="Du Z.-J."/>
            <person name="Chang Y.-Q."/>
        </authorList>
    </citation>
    <scope>NUCLEOTIDE SEQUENCE [LARGE SCALE GENOMIC DNA]</scope>
    <source>
        <strain evidence="3">F02</strain>
    </source>
</reference>
<dbReference type="CDD" id="cd00761">
    <property type="entry name" value="Glyco_tranf_GTA_type"/>
    <property type="match status" value="1"/>
</dbReference>
<dbReference type="SUPFAM" id="SSF53448">
    <property type="entry name" value="Nucleotide-diphospho-sugar transferases"/>
    <property type="match status" value="1"/>
</dbReference>
<dbReference type="OrthoDB" id="7690777at2"/>
<dbReference type="InterPro" id="IPR001173">
    <property type="entry name" value="Glyco_trans_2-like"/>
</dbReference>